<protein>
    <submittedName>
        <fullName evidence="2">Uncharacterized protein</fullName>
    </submittedName>
</protein>
<keyword evidence="1" id="KW-1133">Transmembrane helix</keyword>
<gene>
    <name evidence="2" type="ORF">BGZ99_007866</name>
</gene>
<feature type="transmembrane region" description="Helical" evidence="1">
    <location>
        <begin position="148"/>
        <end position="169"/>
    </location>
</feature>
<reference evidence="2" key="1">
    <citation type="journal article" date="2020" name="Fungal Divers.">
        <title>Resolving the Mortierellaceae phylogeny through synthesis of multi-gene phylogenetics and phylogenomics.</title>
        <authorList>
            <person name="Vandepol N."/>
            <person name="Liber J."/>
            <person name="Desiro A."/>
            <person name="Na H."/>
            <person name="Kennedy M."/>
            <person name="Barry K."/>
            <person name="Grigoriev I.V."/>
            <person name="Miller A.N."/>
            <person name="O'Donnell K."/>
            <person name="Stajich J.E."/>
            <person name="Bonito G."/>
        </authorList>
    </citation>
    <scope>NUCLEOTIDE SEQUENCE</scope>
    <source>
        <strain evidence="2">REB-010B</strain>
    </source>
</reference>
<feature type="transmembrane region" description="Helical" evidence="1">
    <location>
        <begin position="120"/>
        <end position="141"/>
    </location>
</feature>
<evidence type="ECO:0000256" key="1">
    <source>
        <dbReference type="SAM" id="Phobius"/>
    </source>
</evidence>
<dbReference type="OrthoDB" id="2438508at2759"/>
<proteinExistence type="predicted"/>
<keyword evidence="1" id="KW-0812">Transmembrane</keyword>
<feature type="transmembrane region" description="Helical" evidence="1">
    <location>
        <begin position="94"/>
        <end position="114"/>
    </location>
</feature>
<name>A0A9P6UQF4_9FUNG</name>
<dbReference type="EMBL" id="JAAAIP010000586">
    <property type="protein sequence ID" value="KAG0314763.1"/>
    <property type="molecule type" value="Genomic_DNA"/>
</dbReference>
<keyword evidence="1" id="KW-0472">Membrane</keyword>
<evidence type="ECO:0000313" key="2">
    <source>
        <dbReference type="EMBL" id="KAG0314763.1"/>
    </source>
</evidence>
<accession>A0A9P6UQF4</accession>
<keyword evidence="3" id="KW-1185">Reference proteome</keyword>
<dbReference type="AlphaFoldDB" id="A0A9P6UQF4"/>
<organism evidence="2 3">
    <name type="scientific">Dissophora globulifera</name>
    <dbReference type="NCBI Taxonomy" id="979702"/>
    <lineage>
        <taxon>Eukaryota</taxon>
        <taxon>Fungi</taxon>
        <taxon>Fungi incertae sedis</taxon>
        <taxon>Mucoromycota</taxon>
        <taxon>Mortierellomycotina</taxon>
        <taxon>Mortierellomycetes</taxon>
        <taxon>Mortierellales</taxon>
        <taxon>Mortierellaceae</taxon>
        <taxon>Dissophora</taxon>
    </lineage>
</organism>
<evidence type="ECO:0000313" key="3">
    <source>
        <dbReference type="Proteomes" id="UP000738325"/>
    </source>
</evidence>
<sequence>MNQPIVQGALPILSGMLGNNTVAGLMTVLNLALNTVTTATAALNSYNNNNNDGSTRHQASSFKNQGYDDYSGQHAFYGQGGNDDDDNNRQFQSAIMSTLAMIFSTINSAFSSLTKSQTPLTTYILLALLTYVAFKIVYGLVSWVVRSVINLIKISIMITVVTTILWFIINVTSTPGGGDSSSSNGQHRHQDPISQALYNLQGKFRAEFERQQEYLQNPHVY</sequence>
<dbReference type="Proteomes" id="UP000738325">
    <property type="component" value="Unassembled WGS sequence"/>
</dbReference>
<comment type="caution">
    <text evidence="2">The sequence shown here is derived from an EMBL/GenBank/DDBJ whole genome shotgun (WGS) entry which is preliminary data.</text>
</comment>